<dbReference type="PANTHER" id="PTHR46111:SF1">
    <property type="entry name" value="RIBOSOMAL RNA SMALL SUBUNIT METHYLTRANSFERASE I"/>
    <property type="match status" value="1"/>
</dbReference>
<dbReference type="InterPro" id="IPR018063">
    <property type="entry name" value="SAM_MeTrfase_RsmI_CS"/>
</dbReference>
<dbReference type="RefSeq" id="WP_302713285.1">
    <property type="nucleotide sequence ID" value="NZ_JAULRT010000059.1"/>
</dbReference>
<evidence type="ECO:0000256" key="3">
    <source>
        <dbReference type="ARBA" id="ARBA00022603"/>
    </source>
</evidence>
<comment type="similarity">
    <text evidence="6">Belongs to the methyltransferase superfamily. RsmI family.</text>
</comment>
<evidence type="ECO:0000256" key="2">
    <source>
        <dbReference type="ARBA" id="ARBA00022552"/>
    </source>
</evidence>
<accession>A0ABT8TGP1</accession>
<organism evidence="9 10">
    <name type="scientific">Gilvimarinus algae</name>
    <dbReference type="NCBI Taxonomy" id="3058037"/>
    <lineage>
        <taxon>Bacteria</taxon>
        <taxon>Pseudomonadati</taxon>
        <taxon>Pseudomonadota</taxon>
        <taxon>Gammaproteobacteria</taxon>
        <taxon>Cellvibrionales</taxon>
        <taxon>Cellvibrionaceae</taxon>
        <taxon>Gilvimarinus</taxon>
    </lineage>
</organism>
<dbReference type="InterPro" id="IPR053910">
    <property type="entry name" value="RsmI_HTH"/>
</dbReference>
<comment type="catalytic activity">
    <reaction evidence="6">
        <text>cytidine(1402) in 16S rRNA + S-adenosyl-L-methionine = 2'-O-methylcytidine(1402) in 16S rRNA + S-adenosyl-L-homocysteine + H(+)</text>
        <dbReference type="Rhea" id="RHEA:42924"/>
        <dbReference type="Rhea" id="RHEA-COMP:10285"/>
        <dbReference type="Rhea" id="RHEA-COMP:10286"/>
        <dbReference type="ChEBI" id="CHEBI:15378"/>
        <dbReference type="ChEBI" id="CHEBI:57856"/>
        <dbReference type="ChEBI" id="CHEBI:59789"/>
        <dbReference type="ChEBI" id="CHEBI:74495"/>
        <dbReference type="ChEBI" id="CHEBI:82748"/>
        <dbReference type="EC" id="2.1.1.198"/>
    </reaction>
</comment>
<dbReference type="Proteomes" id="UP001168380">
    <property type="component" value="Unassembled WGS sequence"/>
</dbReference>
<evidence type="ECO:0000256" key="6">
    <source>
        <dbReference type="HAMAP-Rule" id="MF_01877"/>
    </source>
</evidence>
<proteinExistence type="inferred from homology"/>
<comment type="caution">
    <text evidence="9">The sequence shown here is derived from an EMBL/GenBank/DDBJ whole genome shotgun (WGS) entry which is preliminary data.</text>
</comment>
<dbReference type="PROSITE" id="PS01296">
    <property type="entry name" value="RSMI"/>
    <property type="match status" value="1"/>
</dbReference>
<dbReference type="GO" id="GO:0032259">
    <property type="term" value="P:methylation"/>
    <property type="evidence" value="ECO:0007669"/>
    <property type="project" value="UniProtKB-KW"/>
</dbReference>
<dbReference type="HAMAP" id="MF_01877">
    <property type="entry name" value="16SrRNA_methyltr_I"/>
    <property type="match status" value="1"/>
</dbReference>
<evidence type="ECO:0000313" key="10">
    <source>
        <dbReference type="Proteomes" id="UP001168380"/>
    </source>
</evidence>
<evidence type="ECO:0000259" key="7">
    <source>
        <dbReference type="Pfam" id="PF00590"/>
    </source>
</evidence>
<keyword evidence="1 6" id="KW-0963">Cytoplasm</keyword>
<name>A0ABT8TGP1_9GAMM</name>
<dbReference type="InterPro" id="IPR008189">
    <property type="entry name" value="rRNA_ssu_MeTfrase_I"/>
</dbReference>
<feature type="domain" description="RsmI HTH" evidence="8">
    <location>
        <begin position="236"/>
        <end position="277"/>
    </location>
</feature>
<dbReference type="Gene3D" id="3.40.1010.10">
    <property type="entry name" value="Cobalt-precorrin-4 Transmethylase, Domain 1"/>
    <property type="match status" value="1"/>
</dbReference>
<keyword evidence="3 6" id="KW-0489">Methyltransferase</keyword>
<keyword evidence="10" id="KW-1185">Reference proteome</keyword>
<reference evidence="9" key="1">
    <citation type="submission" date="2023-07" db="EMBL/GenBank/DDBJ databases">
        <title>Gilvimarinus algae sp. nov., isolated from the surface of Kelp.</title>
        <authorList>
            <person name="Sun Y.Y."/>
            <person name="Gong Y."/>
            <person name="Du Z.J."/>
        </authorList>
    </citation>
    <scope>NUCLEOTIDE SEQUENCE</scope>
    <source>
        <strain evidence="9">SDUM040014</strain>
    </source>
</reference>
<dbReference type="Pfam" id="PF23016">
    <property type="entry name" value="RsmI_C"/>
    <property type="match status" value="1"/>
</dbReference>
<evidence type="ECO:0000256" key="4">
    <source>
        <dbReference type="ARBA" id="ARBA00022679"/>
    </source>
</evidence>
<dbReference type="InterPro" id="IPR000878">
    <property type="entry name" value="4pyrrol_Mease"/>
</dbReference>
<dbReference type="CDD" id="cd11648">
    <property type="entry name" value="RsmI"/>
    <property type="match status" value="1"/>
</dbReference>
<dbReference type="PANTHER" id="PTHR46111">
    <property type="entry name" value="RIBOSOMAL RNA SMALL SUBUNIT METHYLTRANSFERASE I"/>
    <property type="match status" value="1"/>
</dbReference>
<dbReference type="EMBL" id="JAULRT010000059">
    <property type="protein sequence ID" value="MDO3382795.1"/>
    <property type="molecule type" value="Genomic_DNA"/>
</dbReference>
<dbReference type="NCBIfam" id="TIGR00096">
    <property type="entry name" value="16S rRNA (cytidine(1402)-2'-O)-methyltransferase"/>
    <property type="match status" value="1"/>
</dbReference>
<evidence type="ECO:0000256" key="5">
    <source>
        <dbReference type="ARBA" id="ARBA00022691"/>
    </source>
</evidence>
<keyword evidence="4 6" id="KW-0808">Transferase</keyword>
<dbReference type="InterPro" id="IPR014777">
    <property type="entry name" value="4pyrrole_Mease_sub1"/>
</dbReference>
<dbReference type="EC" id="2.1.1.198" evidence="6"/>
<evidence type="ECO:0000313" key="9">
    <source>
        <dbReference type="EMBL" id="MDO3382795.1"/>
    </source>
</evidence>
<keyword evidence="2 6" id="KW-0698">rRNA processing</keyword>
<dbReference type="Gene3D" id="3.30.950.10">
    <property type="entry name" value="Methyltransferase, Cobalt-precorrin-4 Transmethylase, Domain 2"/>
    <property type="match status" value="1"/>
</dbReference>
<sequence length="279" mass="30070">MNDQSGVLYVVATPIGHLADMVPRAVEVLQTVSLIACEDTRHSARLLQHFSIETRCVAYHDHSDERRVDELLSHLAAGESLALISDAGTPLVSDPGYRLVRAARQAGARVVPVPGACALVAALSAAGLPSNRFAFEGFLPAKAGARQRQLATLASETRTLIFYEAPHRIVECLRDMSEAFGSSRELVLARELTKTFETIRGGTAAELLDWVASDSNQQRGEIVVLAHGAPARELGLDAQAEATMTILLEELPVKQAAAIGAKLTGLRKNELYQWALGRD</sequence>
<dbReference type="InterPro" id="IPR014776">
    <property type="entry name" value="4pyrrole_Mease_sub2"/>
</dbReference>
<feature type="domain" description="Tetrapyrrole methylase" evidence="7">
    <location>
        <begin position="8"/>
        <end position="207"/>
    </location>
</feature>
<dbReference type="GO" id="GO:0008168">
    <property type="term" value="F:methyltransferase activity"/>
    <property type="evidence" value="ECO:0007669"/>
    <property type="project" value="UniProtKB-KW"/>
</dbReference>
<dbReference type="SUPFAM" id="SSF53790">
    <property type="entry name" value="Tetrapyrrole methylase"/>
    <property type="match status" value="1"/>
</dbReference>
<dbReference type="Pfam" id="PF00590">
    <property type="entry name" value="TP_methylase"/>
    <property type="match status" value="1"/>
</dbReference>
<keyword evidence="5 6" id="KW-0949">S-adenosyl-L-methionine</keyword>
<protein>
    <recommendedName>
        <fullName evidence="6">Ribosomal RNA small subunit methyltransferase I</fullName>
        <ecNumber evidence="6">2.1.1.198</ecNumber>
    </recommendedName>
    <alternativeName>
        <fullName evidence="6">16S rRNA 2'-O-ribose C1402 methyltransferase</fullName>
    </alternativeName>
    <alternativeName>
        <fullName evidence="6">rRNA (cytidine-2'-O-)-methyltransferase RsmI</fullName>
    </alternativeName>
</protein>
<dbReference type="InterPro" id="IPR035996">
    <property type="entry name" value="4pyrrol_Methylase_sf"/>
</dbReference>
<comment type="function">
    <text evidence="6">Catalyzes the 2'-O-methylation of the ribose of cytidine 1402 (C1402) in 16S rRNA.</text>
</comment>
<comment type="subcellular location">
    <subcellularLocation>
        <location evidence="6">Cytoplasm</location>
    </subcellularLocation>
</comment>
<gene>
    <name evidence="6 9" type="primary">rsmI</name>
    <name evidence="9" type="ORF">QWI16_11510</name>
</gene>
<dbReference type="PIRSF" id="PIRSF005917">
    <property type="entry name" value="MTase_YraL"/>
    <property type="match status" value="1"/>
</dbReference>
<evidence type="ECO:0000259" key="8">
    <source>
        <dbReference type="Pfam" id="PF23016"/>
    </source>
</evidence>
<evidence type="ECO:0000256" key="1">
    <source>
        <dbReference type="ARBA" id="ARBA00022490"/>
    </source>
</evidence>